<dbReference type="AlphaFoldDB" id="A0A0C2W4E1"/>
<feature type="domain" description="Transcription initiation factor IIE subunit alpha N-terminal" evidence="2">
    <location>
        <begin position="37"/>
        <end position="185"/>
    </location>
</feature>
<dbReference type="Proteomes" id="UP000054097">
    <property type="component" value="Unassembled WGS sequence"/>
</dbReference>
<feature type="region of interest" description="Disordered" evidence="1">
    <location>
        <begin position="356"/>
        <end position="376"/>
    </location>
</feature>
<reference evidence="4" key="2">
    <citation type="submission" date="2015-01" db="EMBL/GenBank/DDBJ databases">
        <title>Evolutionary Origins and Diversification of the Mycorrhizal Mutualists.</title>
        <authorList>
            <consortium name="DOE Joint Genome Institute"/>
            <consortium name="Mycorrhizal Genomics Consortium"/>
            <person name="Kohler A."/>
            <person name="Kuo A."/>
            <person name="Nagy L.G."/>
            <person name="Floudas D."/>
            <person name="Copeland A."/>
            <person name="Barry K.W."/>
            <person name="Cichocki N."/>
            <person name="Veneault-Fourrey C."/>
            <person name="LaButti K."/>
            <person name="Lindquist E.A."/>
            <person name="Lipzen A."/>
            <person name="Lundell T."/>
            <person name="Morin E."/>
            <person name="Murat C."/>
            <person name="Riley R."/>
            <person name="Ohm R."/>
            <person name="Sun H."/>
            <person name="Tunlid A."/>
            <person name="Henrissat B."/>
            <person name="Grigoriev I.V."/>
            <person name="Hibbett D.S."/>
            <person name="Martin F."/>
        </authorList>
    </citation>
    <scope>NUCLEOTIDE SEQUENCE [LARGE SCALE GENOMIC DNA]</scope>
    <source>
        <strain evidence="4">MAFF 305830</strain>
    </source>
</reference>
<feature type="compositionally biased region" description="Basic and acidic residues" evidence="1">
    <location>
        <begin position="356"/>
        <end position="370"/>
    </location>
</feature>
<feature type="compositionally biased region" description="Gly residues" evidence="1">
    <location>
        <begin position="402"/>
        <end position="411"/>
    </location>
</feature>
<dbReference type="InterPro" id="IPR002853">
    <property type="entry name" value="TFIIE_asu"/>
</dbReference>
<proteinExistence type="predicted"/>
<dbReference type="SUPFAM" id="SSF57783">
    <property type="entry name" value="Zinc beta-ribbon"/>
    <property type="match status" value="1"/>
</dbReference>
<organism evidence="3 4">
    <name type="scientific">Serendipita vermifera MAFF 305830</name>
    <dbReference type="NCBI Taxonomy" id="933852"/>
    <lineage>
        <taxon>Eukaryota</taxon>
        <taxon>Fungi</taxon>
        <taxon>Dikarya</taxon>
        <taxon>Basidiomycota</taxon>
        <taxon>Agaricomycotina</taxon>
        <taxon>Agaricomycetes</taxon>
        <taxon>Sebacinales</taxon>
        <taxon>Serendipitaceae</taxon>
        <taxon>Serendipita</taxon>
    </lineage>
</organism>
<sequence length="573" mass="63573">MATSSLSVVPPMLQLDPKHQASMRSLISTVIRSFYEPKFYILMELLAKHHIFRDDELAGRVGLNVKDLNRLMAILTNHRLVQAYRQNEMKENQGRIVGKAYFYIDPQKFCNVIKWRISDMRNQIDNSLKAELDNKGYICPLCTKSFTALEVDQVFDFTRNILACDVCGTELVDNENSEKVKGSKDRMQRFNAQMKYIRDGLRNIEGVVMPAFDVARYVREKMAAEKSMGVMDDDGLKVATGAGKAQQVEIHMVEDEDEEQKRKERQKTADEKRRQNAMPSWHTNSTISGEKTALGIKADERSTNEALLAAAEAQAKALEAKAASYDTFDTEEYYDNLINGGEDSPRGMKRKLEEEHDDGRQMKMARREDGQPVWGPPGGGYPGMLPGMPYGYPPHMMPTGQQRGGPGGPGGHPMYPHMAGAANQYRNSNTALPFTSQSSIGTSRNTPSANSDSDSSLEPQREADAPGGGPSGSSTYAMANKKKKPSLNGLEKRVSFAEVVSERSPSPPPASDAMDVTPQKSTTSAELYNPIVKVGGKDVLARDVKEGDDELMTADEFEAYWLIKEKIDELDAA</sequence>
<feature type="region of interest" description="Disordered" evidence="1">
    <location>
        <begin position="251"/>
        <end position="290"/>
    </location>
</feature>
<dbReference type="PANTHER" id="PTHR13097:SF7">
    <property type="entry name" value="GENERAL TRANSCRIPTION FACTOR IIE SUBUNIT 1"/>
    <property type="match status" value="1"/>
</dbReference>
<accession>A0A0C2W4E1</accession>
<dbReference type="InterPro" id="IPR024550">
    <property type="entry name" value="TFIIEa/SarR/Rpc3_HTH_dom"/>
</dbReference>
<dbReference type="Pfam" id="PF02002">
    <property type="entry name" value="TFIIE_alpha"/>
    <property type="match status" value="1"/>
</dbReference>
<evidence type="ECO:0000259" key="2">
    <source>
        <dbReference type="SMART" id="SM00531"/>
    </source>
</evidence>
<dbReference type="GO" id="GO:0006367">
    <property type="term" value="P:transcription initiation at RNA polymerase II promoter"/>
    <property type="evidence" value="ECO:0007669"/>
    <property type="project" value="InterPro"/>
</dbReference>
<dbReference type="HOGENOM" id="CLU_035744_0_1_1"/>
<evidence type="ECO:0000256" key="1">
    <source>
        <dbReference type="SAM" id="MobiDB-lite"/>
    </source>
</evidence>
<dbReference type="InterPro" id="IPR039997">
    <property type="entry name" value="TFE"/>
</dbReference>
<evidence type="ECO:0000313" key="3">
    <source>
        <dbReference type="EMBL" id="KIM21343.1"/>
    </source>
</evidence>
<feature type="region of interest" description="Disordered" evidence="1">
    <location>
        <begin position="396"/>
        <end position="419"/>
    </location>
</feature>
<dbReference type="InterPro" id="IPR013083">
    <property type="entry name" value="Znf_RING/FYVE/PHD"/>
</dbReference>
<gene>
    <name evidence="3" type="ORF">M408DRAFT_109074</name>
</gene>
<keyword evidence="4" id="KW-1185">Reference proteome</keyword>
<dbReference type="PANTHER" id="PTHR13097">
    <property type="entry name" value="TRANSCRIPTION INITIATION FACTOR IIE, ALPHA SUBUNIT"/>
    <property type="match status" value="1"/>
</dbReference>
<feature type="compositionally biased region" description="Polar residues" evidence="1">
    <location>
        <begin position="277"/>
        <end position="289"/>
    </location>
</feature>
<dbReference type="EMBL" id="KN824386">
    <property type="protein sequence ID" value="KIM21343.1"/>
    <property type="molecule type" value="Genomic_DNA"/>
</dbReference>
<feature type="compositionally biased region" description="Basic and acidic residues" evidence="1">
    <location>
        <begin position="259"/>
        <end position="274"/>
    </location>
</feature>
<dbReference type="STRING" id="933852.A0A0C2W4E1"/>
<dbReference type="OrthoDB" id="361102at2759"/>
<feature type="compositionally biased region" description="Polar residues" evidence="1">
    <location>
        <begin position="431"/>
        <end position="458"/>
    </location>
</feature>
<evidence type="ECO:0000313" key="4">
    <source>
        <dbReference type="Proteomes" id="UP000054097"/>
    </source>
</evidence>
<dbReference type="Gene3D" id="3.30.40.10">
    <property type="entry name" value="Zinc/RING finger domain, C3HC4 (zinc finger)"/>
    <property type="match status" value="1"/>
</dbReference>
<protein>
    <recommendedName>
        <fullName evidence="2">Transcription initiation factor IIE subunit alpha N-terminal domain-containing protein</fullName>
    </recommendedName>
</protein>
<name>A0A0C2W4E1_SERVB</name>
<feature type="region of interest" description="Disordered" evidence="1">
    <location>
        <begin position="431"/>
        <end position="522"/>
    </location>
</feature>
<dbReference type="GO" id="GO:0005673">
    <property type="term" value="C:transcription factor TFIIE complex"/>
    <property type="evidence" value="ECO:0007669"/>
    <property type="project" value="TreeGrafter"/>
</dbReference>
<reference evidence="3 4" key="1">
    <citation type="submission" date="2014-04" db="EMBL/GenBank/DDBJ databases">
        <authorList>
            <consortium name="DOE Joint Genome Institute"/>
            <person name="Kuo A."/>
            <person name="Zuccaro A."/>
            <person name="Kohler A."/>
            <person name="Nagy L.G."/>
            <person name="Floudas D."/>
            <person name="Copeland A."/>
            <person name="Barry K.W."/>
            <person name="Cichocki N."/>
            <person name="Veneault-Fourrey C."/>
            <person name="LaButti K."/>
            <person name="Lindquist E.A."/>
            <person name="Lipzen A."/>
            <person name="Lundell T."/>
            <person name="Morin E."/>
            <person name="Murat C."/>
            <person name="Sun H."/>
            <person name="Tunlid A."/>
            <person name="Henrissat B."/>
            <person name="Grigoriev I.V."/>
            <person name="Hibbett D.S."/>
            <person name="Martin F."/>
            <person name="Nordberg H.P."/>
            <person name="Cantor M.N."/>
            <person name="Hua S.X."/>
        </authorList>
    </citation>
    <scope>NUCLEOTIDE SEQUENCE [LARGE SCALE GENOMIC DNA]</scope>
    <source>
        <strain evidence="3 4">MAFF 305830</strain>
    </source>
</reference>
<dbReference type="SMART" id="SM00531">
    <property type="entry name" value="TFIIE"/>
    <property type="match status" value="1"/>
</dbReference>